<dbReference type="EnsemblPlants" id="KQK92646">
    <property type="protein sequence ID" value="KQK92646"/>
    <property type="gene ID" value="SETIT_038512mg"/>
</dbReference>
<reference evidence="1" key="2">
    <citation type="submission" date="2018-08" db="UniProtKB">
        <authorList>
            <consortium name="EnsemblPlants"/>
        </authorList>
    </citation>
    <scope>IDENTIFICATION</scope>
    <source>
        <strain evidence="1">Yugu1</strain>
    </source>
</reference>
<proteinExistence type="predicted"/>
<evidence type="ECO:0000313" key="2">
    <source>
        <dbReference type="Proteomes" id="UP000004995"/>
    </source>
</evidence>
<reference evidence="2" key="1">
    <citation type="journal article" date="2012" name="Nat. Biotechnol.">
        <title>Reference genome sequence of the model plant Setaria.</title>
        <authorList>
            <person name="Bennetzen J.L."/>
            <person name="Schmutz J."/>
            <person name="Wang H."/>
            <person name="Percifield R."/>
            <person name="Hawkins J."/>
            <person name="Pontaroli A.C."/>
            <person name="Estep M."/>
            <person name="Feng L."/>
            <person name="Vaughn J.N."/>
            <person name="Grimwood J."/>
            <person name="Jenkins J."/>
            <person name="Barry K."/>
            <person name="Lindquist E."/>
            <person name="Hellsten U."/>
            <person name="Deshpande S."/>
            <person name="Wang X."/>
            <person name="Wu X."/>
            <person name="Mitros T."/>
            <person name="Triplett J."/>
            <person name="Yang X."/>
            <person name="Ye C.Y."/>
            <person name="Mauro-Herrera M."/>
            <person name="Wang L."/>
            <person name="Li P."/>
            <person name="Sharma M."/>
            <person name="Sharma R."/>
            <person name="Ronald P.C."/>
            <person name="Panaud O."/>
            <person name="Kellogg E.A."/>
            <person name="Brutnell T.P."/>
            <person name="Doust A.N."/>
            <person name="Tuskan G.A."/>
            <person name="Rokhsar D."/>
            <person name="Devos K.M."/>
        </authorList>
    </citation>
    <scope>NUCLEOTIDE SEQUENCE [LARGE SCALE GENOMIC DNA]</scope>
    <source>
        <strain evidence="2">cv. Yugu1</strain>
    </source>
</reference>
<sequence>MQYLAGMKYIFLPAFMTLHGRDLLLVINLTIRKLWYTDFMNRLHTSCRVQ</sequence>
<name>K4AI05_SETIT</name>
<organism evidence="1 2">
    <name type="scientific">Setaria italica</name>
    <name type="common">Foxtail millet</name>
    <name type="synonym">Panicum italicum</name>
    <dbReference type="NCBI Taxonomy" id="4555"/>
    <lineage>
        <taxon>Eukaryota</taxon>
        <taxon>Viridiplantae</taxon>
        <taxon>Streptophyta</taxon>
        <taxon>Embryophyta</taxon>
        <taxon>Tracheophyta</taxon>
        <taxon>Spermatophyta</taxon>
        <taxon>Magnoliopsida</taxon>
        <taxon>Liliopsida</taxon>
        <taxon>Poales</taxon>
        <taxon>Poaceae</taxon>
        <taxon>PACMAD clade</taxon>
        <taxon>Panicoideae</taxon>
        <taxon>Panicodae</taxon>
        <taxon>Paniceae</taxon>
        <taxon>Cenchrinae</taxon>
        <taxon>Setaria</taxon>
    </lineage>
</organism>
<dbReference type="InParanoid" id="K4AI05"/>
<dbReference type="HOGENOM" id="CLU_3127884_0_0_1"/>
<dbReference type="EMBL" id="AGNK02006132">
    <property type="status" value="NOT_ANNOTATED_CDS"/>
    <property type="molecule type" value="Genomic_DNA"/>
</dbReference>
<dbReference type="Gramene" id="KQK92646">
    <property type="protein sequence ID" value="KQK92646"/>
    <property type="gene ID" value="SETIT_038512mg"/>
</dbReference>
<dbReference type="AlphaFoldDB" id="K4AI05"/>
<evidence type="ECO:0000313" key="1">
    <source>
        <dbReference type="EnsemblPlants" id="KQK92646"/>
    </source>
</evidence>
<keyword evidence="2" id="KW-1185">Reference proteome</keyword>
<dbReference type="Proteomes" id="UP000004995">
    <property type="component" value="Unassembled WGS sequence"/>
</dbReference>
<accession>K4AI05</accession>
<protein>
    <submittedName>
        <fullName evidence="1">Uncharacterized protein</fullName>
    </submittedName>
</protein>